<dbReference type="EMBL" id="KZ859212">
    <property type="protein sequence ID" value="RDW22566.1"/>
    <property type="molecule type" value="Genomic_DNA"/>
</dbReference>
<sequence>MFHALGSIASVVFPIFASYRAIKSHDMTYATPWLKYWVVMGIEQALENTFGVVLSVLPLYSLARLVFFAWLVLPQSQGAVRLYDEKVEPFLDRYNTQIEDFFANGHTYVRDYGLQYLSVLVKWLTGKGFDTEAAKSTSANPAPATPVVPQSYMDSVMGYIKSNSPATGGKITRLFDMYRAAGAVGGAVGSREVTETVEIPSSLPHSEQLGLIDKERSRLLAALSSLDARGSLLKSDTKSKSNASLASGVNITASDYSPLLASSSDTEFDVVKSEDVLGLDGNVKDERPNSRGWFWQRHYSKVGEANKAGYEKLVDPPSEPPVSGASMARESEEEEPLIPSNL</sequence>
<comment type="caution">
    <text evidence="1">Lacks conserved residue(s) required for the propagation of feature annotation.</text>
</comment>
<dbReference type="InterPro" id="IPR004345">
    <property type="entry name" value="TB2_DP1_HVA22"/>
</dbReference>
<proteinExistence type="inferred from homology"/>
<dbReference type="VEuPathDB" id="FungiDB:YALI0_E05841g"/>
<dbReference type="eggNOG" id="KOG1726">
    <property type="taxonomic scope" value="Eukaryota"/>
</dbReference>
<dbReference type="Proteomes" id="UP000256601">
    <property type="component" value="Unassembled WGS sequence"/>
</dbReference>
<keyword evidence="1" id="KW-1133">Transmembrane helix</keyword>
<dbReference type="VEuPathDB" id="FungiDB:YALI1_E07019g"/>
<feature type="transmembrane region" description="Helical" evidence="1">
    <location>
        <begin position="50"/>
        <end position="73"/>
    </location>
</feature>
<feature type="region of interest" description="Disordered" evidence="2">
    <location>
        <begin position="309"/>
        <end position="342"/>
    </location>
</feature>
<comment type="similarity">
    <text evidence="1">Belongs to the DP1 family.</text>
</comment>
<protein>
    <recommendedName>
        <fullName evidence="1">Protein YOP1</fullName>
    </recommendedName>
</protein>
<dbReference type="GeneID" id="2912336"/>
<dbReference type="GO" id="GO:0016020">
    <property type="term" value="C:membrane"/>
    <property type="evidence" value="ECO:0007669"/>
    <property type="project" value="UniProtKB-SubCell"/>
</dbReference>
<evidence type="ECO:0000313" key="3">
    <source>
        <dbReference type="EMBL" id="AOW05013.1"/>
    </source>
</evidence>
<dbReference type="Proteomes" id="UP000182444">
    <property type="component" value="Chromosome 1E"/>
</dbReference>
<evidence type="ECO:0000313" key="4">
    <source>
        <dbReference type="EMBL" id="RDW22566.1"/>
    </source>
</evidence>
<dbReference type="KEGG" id="yli:2912336"/>
<reference evidence="3 5" key="1">
    <citation type="journal article" date="2016" name="PLoS ONE">
        <title>Sequence Assembly of Yarrowia lipolytica Strain W29/CLIB89 Shows Transposable Element Diversity.</title>
        <authorList>
            <person name="Magnan C."/>
            <person name="Yu J."/>
            <person name="Chang I."/>
            <person name="Jahn E."/>
            <person name="Kanomata Y."/>
            <person name="Wu J."/>
            <person name="Zeller M."/>
            <person name="Oakes M."/>
            <person name="Baldi P."/>
            <person name="Sandmeyer S."/>
        </authorList>
    </citation>
    <scope>NUCLEOTIDE SEQUENCE [LARGE SCALE GENOMIC DNA]</scope>
    <source>
        <strain evidence="3">CLIB89</strain>
        <strain evidence="5">CLIB89(W29)</strain>
    </source>
</reference>
<organism evidence="3 5">
    <name type="scientific">Yarrowia lipolytica</name>
    <name type="common">Candida lipolytica</name>
    <dbReference type="NCBI Taxonomy" id="4952"/>
    <lineage>
        <taxon>Eukaryota</taxon>
        <taxon>Fungi</taxon>
        <taxon>Dikarya</taxon>
        <taxon>Ascomycota</taxon>
        <taxon>Saccharomycotina</taxon>
        <taxon>Dipodascomycetes</taxon>
        <taxon>Dipodascales</taxon>
        <taxon>Dipodascales incertae sedis</taxon>
        <taxon>Yarrowia</taxon>
    </lineage>
</organism>
<dbReference type="EMBL" id="CP017557">
    <property type="protein sequence ID" value="AOW05013.1"/>
    <property type="molecule type" value="Genomic_DNA"/>
</dbReference>
<evidence type="ECO:0000256" key="2">
    <source>
        <dbReference type="SAM" id="MobiDB-lite"/>
    </source>
</evidence>
<reference evidence="4 6" key="2">
    <citation type="submission" date="2018-07" db="EMBL/GenBank/DDBJ databases">
        <title>Draft Genome Assemblies for Five Robust Yarrowia lipolytica Strains Exhibiting High Lipid Production and Pentose Sugar Utilization and Sugar Alcohol Secretion from Undetoxified Lignocellulosic Biomass Hydrolysates.</title>
        <authorList>
            <consortium name="DOE Joint Genome Institute"/>
            <person name="Walker C."/>
            <person name="Ryu S."/>
            <person name="Na H."/>
            <person name="Zane M."/>
            <person name="LaButti K."/>
            <person name="Lipzen A."/>
            <person name="Haridas S."/>
            <person name="Barry K."/>
            <person name="Grigoriev I.V."/>
            <person name="Quarterman J."/>
            <person name="Slininger P."/>
            <person name="Dien B."/>
            <person name="Trinh C.T."/>
        </authorList>
    </citation>
    <scope>NUCLEOTIDE SEQUENCE [LARGE SCALE GENOMIC DNA]</scope>
    <source>
        <strain evidence="4 6">YB392</strain>
    </source>
</reference>
<evidence type="ECO:0000313" key="5">
    <source>
        <dbReference type="Proteomes" id="UP000182444"/>
    </source>
</evidence>
<evidence type="ECO:0000256" key="1">
    <source>
        <dbReference type="RuleBase" id="RU362006"/>
    </source>
</evidence>
<comment type="subcellular location">
    <subcellularLocation>
        <location evidence="1">Membrane</location>
        <topology evidence="1">Multi-pass membrane protein</topology>
    </subcellularLocation>
</comment>
<dbReference type="Pfam" id="PF03134">
    <property type="entry name" value="TB2_DP1_HVA22"/>
    <property type="match status" value="1"/>
</dbReference>
<keyword evidence="1" id="KW-0812">Transmembrane</keyword>
<dbReference type="PANTHER" id="PTHR12300">
    <property type="entry name" value="HVA22-LIKE PROTEINS"/>
    <property type="match status" value="1"/>
</dbReference>
<keyword evidence="1" id="KW-0472">Membrane</keyword>
<evidence type="ECO:0000313" key="6">
    <source>
        <dbReference type="Proteomes" id="UP000256601"/>
    </source>
</evidence>
<gene>
    <name evidence="4" type="ORF">B0I71DRAFT_137359</name>
    <name evidence="3" type="ORF">YALI1_E07019g</name>
</gene>
<dbReference type="PANTHER" id="PTHR12300:SF177">
    <property type="entry name" value="PROTEIN YOP1"/>
    <property type="match status" value="1"/>
</dbReference>
<name>A0A1H6PY78_YARLL</name>
<dbReference type="AlphaFoldDB" id="A0A1H6PY78"/>
<accession>A0A1H6PY78</accession>
<dbReference type="OMA" id="RVYLAFW"/>